<organism evidence="2 3">
    <name type="scientific">Pholiota conissans</name>
    <dbReference type="NCBI Taxonomy" id="109636"/>
    <lineage>
        <taxon>Eukaryota</taxon>
        <taxon>Fungi</taxon>
        <taxon>Dikarya</taxon>
        <taxon>Basidiomycota</taxon>
        <taxon>Agaricomycotina</taxon>
        <taxon>Agaricomycetes</taxon>
        <taxon>Agaricomycetidae</taxon>
        <taxon>Agaricales</taxon>
        <taxon>Agaricineae</taxon>
        <taxon>Strophariaceae</taxon>
        <taxon>Pholiota</taxon>
    </lineage>
</organism>
<comment type="caution">
    <text evidence="2">The sequence shown here is derived from an EMBL/GenBank/DDBJ whole genome shotgun (WGS) entry which is preliminary data.</text>
</comment>
<feature type="compositionally biased region" description="Acidic residues" evidence="1">
    <location>
        <begin position="132"/>
        <end position="142"/>
    </location>
</feature>
<gene>
    <name evidence="2" type="ORF">BDN70DRAFT_925811</name>
</gene>
<accession>A0A9P5YR45</accession>
<evidence type="ECO:0000256" key="1">
    <source>
        <dbReference type="SAM" id="MobiDB-lite"/>
    </source>
</evidence>
<dbReference type="Proteomes" id="UP000807469">
    <property type="component" value="Unassembled WGS sequence"/>
</dbReference>
<dbReference type="AlphaFoldDB" id="A0A9P5YR45"/>
<reference evidence="2" key="1">
    <citation type="submission" date="2020-11" db="EMBL/GenBank/DDBJ databases">
        <authorList>
            <consortium name="DOE Joint Genome Institute"/>
            <person name="Ahrendt S."/>
            <person name="Riley R."/>
            <person name="Andreopoulos W."/>
            <person name="Labutti K."/>
            <person name="Pangilinan J."/>
            <person name="Ruiz-Duenas F.J."/>
            <person name="Barrasa J.M."/>
            <person name="Sanchez-Garcia M."/>
            <person name="Camarero S."/>
            <person name="Miyauchi S."/>
            <person name="Serrano A."/>
            <person name="Linde D."/>
            <person name="Babiker R."/>
            <person name="Drula E."/>
            <person name="Ayuso-Fernandez I."/>
            <person name="Pacheco R."/>
            <person name="Padilla G."/>
            <person name="Ferreira P."/>
            <person name="Barriuso J."/>
            <person name="Kellner H."/>
            <person name="Castanera R."/>
            <person name="Alfaro M."/>
            <person name="Ramirez L."/>
            <person name="Pisabarro A.G."/>
            <person name="Kuo A."/>
            <person name="Tritt A."/>
            <person name="Lipzen A."/>
            <person name="He G."/>
            <person name="Yan M."/>
            <person name="Ng V."/>
            <person name="Cullen D."/>
            <person name="Martin F."/>
            <person name="Rosso M.-N."/>
            <person name="Henrissat B."/>
            <person name="Hibbett D."/>
            <person name="Martinez A.T."/>
            <person name="Grigoriev I.V."/>
        </authorList>
    </citation>
    <scope>NUCLEOTIDE SEQUENCE</scope>
    <source>
        <strain evidence="2">CIRM-BRFM 674</strain>
    </source>
</reference>
<evidence type="ECO:0000313" key="3">
    <source>
        <dbReference type="Proteomes" id="UP000807469"/>
    </source>
</evidence>
<name>A0A9P5YR45_9AGAR</name>
<sequence>MQMGSPELDSGNIWEIYCYIVEQLQDITRRRASEDDNYFDAVDEWQVSEFLQDNESREEAVPLLPLIQGRSLFGGYDDPRPDGSLYFGGVNEGRGLDTALEARLDDMEDDDEFEVEEFYEGEGEGITFSEDEHGEEEERDEW</sequence>
<keyword evidence="3" id="KW-1185">Reference proteome</keyword>
<protein>
    <submittedName>
        <fullName evidence="2">Uncharacterized protein</fullName>
    </submittedName>
</protein>
<proteinExistence type="predicted"/>
<feature type="region of interest" description="Disordered" evidence="1">
    <location>
        <begin position="119"/>
        <end position="142"/>
    </location>
</feature>
<evidence type="ECO:0000313" key="2">
    <source>
        <dbReference type="EMBL" id="KAF9472160.1"/>
    </source>
</evidence>
<dbReference type="EMBL" id="MU155571">
    <property type="protein sequence ID" value="KAF9472160.1"/>
    <property type="molecule type" value="Genomic_DNA"/>
</dbReference>